<feature type="region of interest" description="Disordered" evidence="1">
    <location>
        <begin position="311"/>
        <end position="334"/>
    </location>
</feature>
<proteinExistence type="predicted"/>
<feature type="compositionally biased region" description="Polar residues" evidence="1">
    <location>
        <begin position="319"/>
        <end position="328"/>
    </location>
</feature>
<sequence>MCFALCREPSGSEVPCFCPGVASPPSVFCCGFVVFASLLQCAVWHPICSCHAPAPSCGGFWFFLGLLCLPALTDVASPRPPSPLPAPFPFTRLIVPSARPLPIFRPSRSPCGWRVFALPCPPLCNLFNSNFHLHDVRHSPATPPVAARTRGKTLVTATDKCASFVVPPLPASSDLDALPAPPSPAALRRTWTPCRLQPLHPRGPLDVPPRSTSPSASPPQDPSWSLTFTPSQSQRATHSRIMTPFQSSDNVTSPDADLESQLPSVTPTHLPEPHTRKSFHQEPPNDSCALLPDLNIQALSPNITVKQKVDAQLTPPSPLHTSSVNDFSRSPRKRLHLPIQKKIGRAASVRPTFPTGRIATTISRKFTSSHKK</sequence>
<organism evidence="2 3">
    <name type="scientific">Oedothorax gibbosus</name>
    <dbReference type="NCBI Taxonomy" id="931172"/>
    <lineage>
        <taxon>Eukaryota</taxon>
        <taxon>Metazoa</taxon>
        <taxon>Ecdysozoa</taxon>
        <taxon>Arthropoda</taxon>
        <taxon>Chelicerata</taxon>
        <taxon>Arachnida</taxon>
        <taxon>Araneae</taxon>
        <taxon>Araneomorphae</taxon>
        <taxon>Entelegynae</taxon>
        <taxon>Araneoidea</taxon>
        <taxon>Linyphiidae</taxon>
        <taxon>Erigoninae</taxon>
        <taxon>Oedothorax</taxon>
    </lineage>
</organism>
<name>A0AAV6TV33_9ARAC</name>
<protein>
    <submittedName>
        <fullName evidence="2">Uncharacterized protein</fullName>
    </submittedName>
</protein>
<dbReference type="AlphaFoldDB" id="A0AAV6TV33"/>
<comment type="caution">
    <text evidence="2">The sequence shown here is derived from an EMBL/GenBank/DDBJ whole genome shotgun (WGS) entry which is preliminary data.</text>
</comment>
<evidence type="ECO:0000313" key="3">
    <source>
        <dbReference type="Proteomes" id="UP000827092"/>
    </source>
</evidence>
<gene>
    <name evidence="2" type="ORF">JTE90_018857</name>
</gene>
<feature type="compositionally biased region" description="Polar residues" evidence="1">
    <location>
        <begin position="222"/>
        <end position="236"/>
    </location>
</feature>
<keyword evidence="3" id="KW-1185">Reference proteome</keyword>
<feature type="region of interest" description="Disordered" evidence="1">
    <location>
        <begin position="195"/>
        <end position="286"/>
    </location>
</feature>
<evidence type="ECO:0000313" key="2">
    <source>
        <dbReference type="EMBL" id="KAG8175564.1"/>
    </source>
</evidence>
<dbReference type="Proteomes" id="UP000827092">
    <property type="component" value="Unassembled WGS sequence"/>
</dbReference>
<dbReference type="EMBL" id="JAFNEN010000983">
    <property type="protein sequence ID" value="KAG8175564.1"/>
    <property type="molecule type" value="Genomic_DNA"/>
</dbReference>
<reference evidence="2 3" key="1">
    <citation type="journal article" date="2022" name="Nat. Ecol. Evol.">
        <title>A masculinizing supergene underlies an exaggerated male reproductive morph in a spider.</title>
        <authorList>
            <person name="Hendrickx F."/>
            <person name="De Corte Z."/>
            <person name="Sonet G."/>
            <person name="Van Belleghem S.M."/>
            <person name="Kostlbacher S."/>
            <person name="Vangestel C."/>
        </authorList>
    </citation>
    <scope>NUCLEOTIDE SEQUENCE [LARGE SCALE GENOMIC DNA]</scope>
    <source>
        <strain evidence="2">W744_W776</strain>
    </source>
</reference>
<accession>A0AAV6TV33</accession>
<evidence type="ECO:0000256" key="1">
    <source>
        <dbReference type="SAM" id="MobiDB-lite"/>
    </source>
</evidence>
<feature type="compositionally biased region" description="Polar residues" evidence="1">
    <location>
        <begin position="244"/>
        <end position="253"/>
    </location>
</feature>